<evidence type="ECO:0000313" key="1">
    <source>
        <dbReference type="EMBL" id="EKC39232.1"/>
    </source>
</evidence>
<proteinExistence type="predicted"/>
<dbReference type="AlphaFoldDB" id="K1QQI6"/>
<gene>
    <name evidence="1" type="ORF">CGI_10005572</name>
</gene>
<protein>
    <submittedName>
        <fullName evidence="1">Uncharacterized protein</fullName>
    </submittedName>
</protein>
<dbReference type="EMBL" id="JH818587">
    <property type="protein sequence ID" value="EKC39232.1"/>
    <property type="molecule type" value="Genomic_DNA"/>
</dbReference>
<accession>K1QQI6</accession>
<dbReference type="HOGENOM" id="CLU_1220734_0_0_1"/>
<organism evidence="1">
    <name type="scientific">Magallana gigas</name>
    <name type="common">Pacific oyster</name>
    <name type="synonym">Crassostrea gigas</name>
    <dbReference type="NCBI Taxonomy" id="29159"/>
    <lineage>
        <taxon>Eukaryota</taxon>
        <taxon>Metazoa</taxon>
        <taxon>Spiralia</taxon>
        <taxon>Lophotrochozoa</taxon>
        <taxon>Mollusca</taxon>
        <taxon>Bivalvia</taxon>
        <taxon>Autobranchia</taxon>
        <taxon>Pteriomorphia</taxon>
        <taxon>Ostreida</taxon>
        <taxon>Ostreoidea</taxon>
        <taxon>Ostreidae</taxon>
        <taxon>Magallana</taxon>
    </lineage>
</organism>
<reference evidence="1" key="1">
    <citation type="journal article" date="2012" name="Nature">
        <title>The oyster genome reveals stress adaptation and complexity of shell formation.</title>
        <authorList>
            <person name="Zhang G."/>
            <person name="Fang X."/>
            <person name="Guo X."/>
            <person name="Li L."/>
            <person name="Luo R."/>
            <person name="Xu F."/>
            <person name="Yang P."/>
            <person name="Zhang L."/>
            <person name="Wang X."/>
            <person name="Qi H."/>
            <person name="Xiong Z."/>
            <person name="Que H."/>
            <person name="Xie Y."/>
            <person name="Holland P.W."/>
            <person name="Paps J."/>
            <person name="Zhu Y."/>
            <person name="Wu F."/>
            <person name="Chen Y."/>
            <person name="Wang J."/>
            <person name="Peng C."/>
            <person name="Meng J."/>
            <person name="Yang L."/>
            <person name="Liu J."/>
            <person name="Wen B."/>
            <person name="Zhang N."/>
            <person name="Huang Z."/>
            <person name="Zhu Q."/>
            <person name="Feng Y."/>
            <person name="Mount A."/>
            <person name="Hedgecock D."/>
            <person name="Xu Z."/>
            <person name="Liu Y."/>
            <person name="Domazet-Loso T."/>
            <person name="Du Y."/>
            <person name="Sun X."/>
            <person name="Zhang S."/>
            <person name="Liu B."/>
            <person name="Cheng P."/>
            <person name="Jiang X."/>
            <person name="Li J."/>
            <person name="Fan D."/>
            <person name="Wang W."/>
            <person name="Fu W."/>
            <person name="Wang T."/>
            <person name="Wang B."/>
            <person name="Zhang J."/>
            <person name="Peng Z."/>
            <person name="Li Y."/>
            <person name="Li N."/>
            <person name="Wang J."/>
            <person name="Chen M."/>
            <person name="He Y."/>
            <person name="Tan F."/>
            <person name="Song X."/>
            <person name="Zheng Q."/>
            <person name="Huang R."/>
            <person name="Yang H."/>
            <person name="Du X."/>
            <person name="Chen L."/>
            <person name="Yang M."/>
            <person name="Gaffney P.M."/>
            <person name="Wang S."/>
            <person name="Luo L."/>
            <person name="She Z."/>
            <person name="Ming Y."/>
            <person name="Huang W."/>
            <person name="Zhang S."/>
            <person name="Huang B."/>
            <person name="Zhang Y."/>
            <person name="Qu T."/>
            <person name="Ni P."/>
            <person name="Miao G."/>
            <person name="Wang J."/>
            <person name="Wang Q."/>
            <person name="Steinberg C.E."/>
            <person name="Wang H."/>
            <person name="Li N."/>
            <person name="Qian L."/>
            <person name="Zhang G."/>
            <person name="Li Y."/>
            <person name="Yang H."/>
            <person name="Liu X."/>
            <person name="Wang J."/>
            <person name="Yin Y."/>
            <person name="Wang J."/>
        </authorList>
    </citation>
    <scope>NUCLEOTIDE SEQUENCE [LARGE SCALE GENOMIC DNA]</scope>
    <source>
        <strain evidence="1">05x7-T-G4-1.051#20</strain>
    </source>
</reference>
<name>K1QQI6_MAGGI</name>
<sequence length="227" mass="24845">MFRYLTGLLLWTIVAGLHEAPYQTTTAALPRYPSGGACHDSYYQCDEYNPCYEKEVCVQGCCVNATCGGPEYYCFSNGEYQCYENEVCGATTGCCETNPGAQNAAYATTVPPYNPAYQAYTTTVRPYAGQYQQYATTVPPYVQPHQQHAAHQGHRPGQQAPHQPAGHGAGHHGPTAGYPPCDAYYHCTSISDCYEGETCTSGCSDRAPNERKHTKEINTVDSVCNSW</sequence>
<dbReference type="InParanoid" id="K1QQI6"/>